<dbReference type="Proteomes" id="UP001359559">
    <property type="component" value="Unassembled WGS sequence"/>
</dbReference>
<gene>
    <name evidence="3" type="ORF">RJT34_18352</name>
</gene>
<name>A0AAN9PE67_CLITE</name>
<comment type="similarity">
    <text evidence="1">Belongs to the UDP-glycosyltransferase family.</text>
</comment>
<dbReference type="GO" id="GO:0080043">
    <property type="term" value="F:quercetin 3-O-glucosyltransferase activity"/>
    <property type="evidence" value="ECO:0007669"/>
    <property type="project" value="TreeGrafter"/>
</dbReference>
<dbReference type="EMBL" id="JAYKXN010000004">
    <property type="protein sequence ID" value="KAK7295443.1"/>
    <property type="molecule type" value="Genomic_DNA"/>
</dbReference>
<keyword evidence="2" id="KW-0808">Transferase</keyword>
<dbReference type="InterPro" id="IPR002213">
    <property type="entry name" value="UDP_glucos_trans"/>
</dbReference>
<proteinExistence type="inferred from homology"/>
<evidence type="ECO:0000313" key="4">
    <source>
        <dbReference type="Proteomes" id="UP001359559"/>
    </source>
</evidence>
<evidence type="ECO:0000256" key="2">
    <source>
        <dbReference type="ARBA" id="ARBA00022679"/>
    </source>
</evidence>
<dbReference type="SUPFAM" id="SSF53756">
    <property type="entry name" value="UDP-Glycosyltransferase/glycogen phosphorylase"/>
    <property type="match status" value="1"/>
</dbReference>
<dbReference type="AlphaFoldDB" id="A0AAN9PE67"/>
<evidence type="ECO:0000256" key="1">
    <source>
        <dbReference type="ARBA" id="ARBA00009995"/>
    </source>
</evidence>
<accession>A0AAN9PE67</accession>
<dbReference type="PANTHER" id="PTHR11926">
    <property type="entry name" value="GLUCOSYL/GLUCURONOSYL TRANSFERASES"/>
    <property type="match status" value="1"/>
</dbReference>
<dbReference type="CDD" id="cd03784">
    <property type="entry name" value="GT1_Gtf-like"/>
    <property type="match status" value="1"/>
</dbReference>
<keyword evidence="4" id="KW-1185">Reference proteome</keyword>
<dbReference type="FunFam" id="3.40.50.2000:FF:000061">
    <property type="entry name" value="UDP-glycosyltransferase 83A1"/>
    <property type="match status" value="1"/>
</dbReference>
<dbReference type="Gene3D" id="3.40.50.2000">
    <property type="entry name" value="Glycogen Phosphorylase B"/>
    <property type="match status" value="2"/>
</dbReference>
<dbReference type="GO" id="GO:0080044">
    <property type="term" value="F:quercetin 7-O-glucosyltransferase activity"/>
    <property type="evidence" value="ECO:0007669"/>
    <property type="project" value="TreeGrafter"/>
</dbReference>
<evidence type="ECO:0000313" key="3">
    <source>
        <dbReference type="EMBL" id="KAK7295443.1"/>
    </source>
</evidence>
<sequence>MGIPHLLVIPFPILGHVNPLMQLSETLAKHGCKITFVNTEFCGHKQIITTGSGHDKLKRLGINFVTIPDGLSEDERSDPMKALYLLKTKMPPLLPKLIEDVNALNVDNKITSMLVTLNMGWALEVANKFGIKGAFLFTASATTMAACDCIPTLIQDGTIDSYGVPMKKQEIQLSPNMPLLDSTEVAWWAKLGKMFFTHIVEEMETLKIADWCLLNTTCDLEPGALGTSPRSLPIGPLMESDTNVSSFWEEDTTCLDWLDQQPPQSVVYVSFGSLAMLEPNQFRELALGLDLLNMPFLWVVRPSNDNKGNNNEYPHDFHGSKGKIVGWAPQRKILNHPAIACFISHCGWNSTMEGLCSGVPFLCWPFFTDQFLDKAYICNVWKVGLGLDKDENGLILRGEIKKKVEQLIRDEGIKARSLKLKERTMNNIVEGGPSSKNLQKFIHWAK</sequence>
<organism evidence="3 4">
    <name type="scientific">Clitoria ternatea</name>
    <name type="common">Butterfly pea</name>
    <dbReference type="NCBI Taxonomy" id="43366"/>
    <lineage>
        <taxon>Eukaryota</taxon>
        <taxon>Viridiplantae</taxon>
        <taxon>Streptophyta</taxon>
        <taxon>Embryophyta</taxon>
        <taxon>Tracheophyta</taxon>
        <taxon>Spermatophyta</taxon>
        <taxon>Magnoliopsida</taxon>
        <taxon>eudicotyledons</taxon>
        <taxon>Gunneridae</taxon>
        <taxon>Pentapetalae</taxon>
        <taxon>rosids</taxon>
        <taxon>fabids</taxon>
        <taxon>Fabales</taxon>
        <taxon>Fabaceae</taxon>
        <taxon>Papilionoideae</taxon>
        <taxon>50 kb inversion clade</taxon>
        <taxon>NPAAA clade</taxon>
        <taxon>indigoferoid/millettioid clade</taxon>
        <taxon>Phaseoleae</taxon>
        <taxon>Clitoria</taxon>
    </lineage>
</organism>
<dbReference type="PANTHER" id="PTHR11926:SF1412">
    <property type="entry name" value="UDP-GLYCOSYLTRANSFERASE 83A1-LIKE"/>
    <property type="match status" value="1"/>
</dbReference>
<reference evidence="3 4" key="1">
    <citation type="submission" date="2024-01" db="EMBL/GenBank/DDBJ databases">
        <title>The genomes of 5 underutilized Papilionoideae crops provide insights into root nodulation and disease resistance.</title>
        <authorList>
            <person name="Yuan L."/>
        </authorList>
    </citation>
    <scope>NUCLEOTIDE SEQUENCE [LARGE SCALE GENOMIC DNA]</scope>
    <source>
        <strain evidence="3">LY-2023</strain>
        <tissue evidence="3">Leaf</tissue>
    </source>
</reference>
<protein>
    <submittedName>
        <fullName evidence="3">Uncharacterized protein</fullName>
    </submittedName>
</protein>
<comment type="caution">
    <text evidence="3">The sequence shown here is derived from an EMBL/GenBank/DDBJ whole genome shotgun (WGS) entry which is preliminary data.</text>
</comment>
<dbReference type="Pfam" id="PF00201">
    <property type="entry name" value="UDPGT"/>
    <property type="match status" value="1"/>
</dbReference>